<name>A0AAW1LZ27_SAPOF</name>
<accession>A0AAW1LZ27</accession>
<evidence type="ECO:0000256" key="4">
    <source>
        <dbReference type="ARBA" id="ARBA00071970"/>
    </source>
</evidence>
<dbReference type="GO" id="GO:0009055">
    <property type="term" value="F:electron transfer activity"/>
    <property type="evidence" value="ECO:0007669"/>
    <property type="project" value="InterPro"/>
</dbReference>
<dbReference type="InterPro" id="IPR039391">
    <property type="entry name" value="Phytocyanin-like"/>
</dbReference>
<evidence type="ECO:0000256" key="5">
    <source>
        <dbReference type="ARBA" id="ARBA00082491"/>
    </source>
</evidence>
<keyword evidence="3" id="KW-1015">Disulfide bond</keyword>
<comment type="caution">
    <text evidence="8">The sequence shown here is derived from an EMBL/GenBank/DDBJ whole genome shotgun (WGS) entry which is preliminary data.</text>
</comment>
<feature type="domain" description="Phytocyanin" evidence="7">
    <location>
        <begin position="31"/>
        <end position="125"/>
    </location>
</feature>
<dbReference type="InterPro" id="IPR008972">
    <property type="entry name" value="Cupredoxin"/>
</dbReference>
<dbReference type="CDD" id="cd11013">
    <property type="entry name" value="Plantacyanin"/>
    <property type="match status" value="1"/>
</dbReference>
<gene>
    <name evidence="8" type="ORF">RND81_03G069100</name>
</gene>
<evidence type="ECO:0000256" key="6">
    <source>
        <dbReference type="SAM" id="SignalP"/>
    </source>
</evidence>
<evidence type="ECO:0000259" key="7">
    <source>
        <dbReference type="PROSITE" id="PS51485"/>
    </source>
</evidence>
<protein>
    <recommendedName>
        <fullName evidence="4">Basic blue protein</fullName>
    </recommendedName>
    <alternativeName>
        <fullName evidence="5">Plantacyanin</fullName>
    </alternativeName>
</protein>
<feature type="signal peptide" evidence="6">
    <location>
        <begin position="1"/>
        <end position="30"/>
    </location>
</feature>
<dbReference type="PROSITE" id="PS51485">
    <property type="entry name" value="PHYTOCYANIN"/>
    <property type="match status" value="1"/>
</dbReference>
<dbReference type="InterPro" id="IPR003245">
    <property type="entry name" value="Phytocyanin_dom"/>
</dbReference>
<evidence type="ECO:0000256" key="3">
    <source>
        <dbReference type="ARBA" id="ARBA00023157"/>
    </source>
</evidence>
<dbReference type="EMBL" id="JBDFQZ010000003">
    <property type="protein sequence ID" value="KAK9740898.1"/>
    <property type="molecule type" value="Genomic_DNA"/>
</dbReference>
<evidence type="ECO:0000256" key="1">
    <source>
        <dbReference type="ARBA" id="ARBA00022723"/>
    </source>
</evidence>
<dbReference type="PANTHER" id="PTHR33021:SF9">
    <property type="entry name" value="PUTATIVE, EXPRESSED-RELATED"/>
    <property type="match status" value="1"/>
</dbReference>
<keyword evidence="9" id="KW-1185">Reference proteome</keyword>
<dbReference type="GO" id="GO:0046872">
    <property type="term" value="F:metal ion binding"/>
    <property type="evidence" value="ECO:0007669"/>
    <property type="project" value="UniProtKB-KW"/>
</dbReference>
<dbReference type="InterPro" id="IPR028871">
    <property type="entry name" value="BlueCu_1_BS"/>
</dbReference>
<evidence type="ECO:0000313" key="9">
    <source>
        <dbReference type="Proteomes" id="UP001443914"/>
    </source>
</evidence>
<dbReference type="InterPro" id="IPR041844">
    <property type="entry name" value="Plantacyanin"/>
</dbReference>
<reference evidence="8" key="1">
    <citation type="submission" date="2024-03" db="EMBL/GenBank/DDBJ databases">
        <title>WGS assembly of Saponaria officinalis var. Norfolk2.</title>
        <authorList>
            <person name="Jenkins J."/>
            <person name="Shu S."/>
            <person name="Grimwood J."/>
            <person name="Barry K."/>
            <person name="Goodstein D."/>
            <person name="Schmutz J."/>
            <person name="Leebens-Mack J."/>
            <person name="Osbourn A."/>
        </authorList>
    </citation>
    <scope>NUCLEOTIDE SEQUENCE [LARGE SCALE GENOMIC DNA]</scope>
    <source>
        <strain evidence="8">JIC</strain>
    </source>
</reference>
<evidence type="ECO:0000313" key="8">
    <source>
        <dbReference type="EMBL" id="KAK9740898.1"/>
    </source>
</evidence>
<dbReference type="SUPFAM" id="SSF49503">
    <property type="entry name" value="Cupredoxins"/>
    <property type="match status" value="1"/>
</dbReference>
<dbReference type="PROSITE" id="PS00196">
    <property type="entry name" value="COPPER_BLUE"/>
    <property type="match status" value="1"/>
</dbReference>
<dbReference type="AlphaFoldDB" id="A0AAW1LZ27"/>
<feature type="chain" id="PRO_5043542156" description="Basic blue protein" evidence="6">
    <location>
        <begin position="31"/>
        <end position="125"/>
    </location>
</feature>
<keyword evidence="1" id="KW-0479">Metal-binding</keyword>
<dbReference type="Pfam" id="PF02298">
    <property type="entry name" value="Cu_bind_like"/>
    <property type="match status" value="1"/>
</dbReference>
<sequence>MAQGRGNANRGLEVGLAILCVLALAQTAFSATYTVGGSSGWTYNAINWPRGKTFRAGDVLVFKYNRSLHNVVKVSGTGYNACTTGGARAYQTGQDVFKLTRGTHYFICSLPGHCKSNMKIAVKVY</sequence>
<dbReference type="PANTHER" id="PTHR33021">
    <property type="entry name" value="BLUE COPPER PROTEIN"/>
    <property type="match status" value="1"/>
</dbReference>
<evidence type="ECO:0000256" key="2">
    <source>
        <dbReference type="ARBA" id="ARBA00023008"/>
    </source>
</evidence>
<organism evidence="8 9">
    <name type="scientific">Saponaria officinalis</name>
    <name type="common">Common soapwort</name>
    <name type="synonym">Lychnis saponaria</name>
    <dbReference type="NCBI Taxonomy" id="3572"/>
    <lineage>
        <taxon>Eukaryota</taxon>
        <taxon>Viridiplantae</taxon>
        <taxon>Streptophyta</taxon>
        <taxon>Embryophyta</taxon>
        <taxon>Tracheophyta</taxon>
        <taxon>Spermatophyta</taxon>
        <taxon>Magnoliopsida</taxon>
        <taxon>eudicotyledons</taxon>
        <taxon>Gunneridae</taxon>
        <taxon>Pentapetalae</taxon>
        <taxon>Caryophyllales</taxon>
        <taxon>Caryophyllaceae</taxon>
        <taxon>Caryophylleae</taxon>
        <taxon>Saponaria</taxon>
    </lineage>
</organism>
<keyword evidence="6" id="KW-0732">Signal</keyword>
<dbReference type="FunFam" id="2.60.40.420:FF:000013">
    <property type="entry name" value="basic blue protein-like"/>
    <property type="match status" value="1"/>
</dbReference>
<dbReference type="Proteomes" id="UP001443914">
    <property type="component" value="Unassembled WGS sequence"/>
</dbReference>
<keyword evidence="2" id="KW-0186">Copper</keyword>
<proteinExistence type="predicted"/>
<dbReference type="GO" id="GO:0005886">
    <property type="term" value="C:plasma membrane"/>
    <property type="evidence" value="ECO:0007669"/>
    <property type="project" value="TreeGrafter"/>
</dbReference>
<dbReference type="Gene3D" id="2.60.40.420">
    <property type="entry name" value="Cupredoxins - blue copper proteins"/>
    <property type="match status" value="1"/>
</dbReference>